<accession>F4QKW5</accession>
<dbReference type="PROSITE" id="PS01068">
    <property type="entry name" value="OMPA_1"/>
    <property type="match status" value="1"/>
</dbReference>
<dbReference type="PANTHER" id="PTHR30329">
    <property type="entry name" value="STATOR ELEMENT OF FLAGELLAR MOTOR COMPLEX"/>
    <property type="match status" value="1"/>
</dbReference>
<dbReference type="InterPro" id="IPR011250">
    <property type="entry name" value="OMP/PagP_B-barrel"/>
</dbReference>
<evidence type="ECO:0000256" key="11">
    <source>
        <dbReference type="SAM" id="MobiDB-lite"/>
    </source>
</evidence>
<dbReference type="GO" id="GO:0006811">
    <property type="term" value="P:monoatomic ion transport"/>
    <property type="evidence" value="ECO:0007669"/>
    <property type="project" value="UniProtKB-KW"/>
</dbReference>
<dbReference type="Gene3D" id="2.40.160.20">
    <property type="match status" value="1"/>
</dbReference>
<keyword evidence="8 10" id="KW-0472">Membrane</keyword>
<keyword evidence="9" id="KW-0998">Cell outer membrane</keyword>
<evidence type="ECO:0000256" key="6">
    <source>
        <dbReference type="ARBA" id="ARBA00023065"/>
    </source>
</evidence>
<dbReference type="InterPro" id="IPR006665">
    <property type="entry name" value="OmpA-like"/>
</dbReference>
<dbReference type="eggNOG" id="COG3637">
    <property type="taxonomic scope" value="Bacteria"/>
</dbReference>
<dbReference type="SUPFAM" id="SSF103088">
    <property type="entry name" value="OmpA-like"/>
    <property type="match status" value="1"/>
</dbReference>
<evidence type="ECO:0000259" key="13">
    <source>
        <dbReference type="PROSITE" id="PS51123"/>
    </source>
</evidence>
<dbReference type="InterPro" id="IPR036737">
    <property type="entry name" value="OmpA-like_sf"/>
</dbReference>
<dbReference type="AlphaFoldDB" id="F4QKW5"/>
<evidence type="ECO:0000256" key="9">
    <source>
        <dbReference type="ARBA" id="ARBA00023237"/>
    </source>
</evidence>
<dbReference type="PRINTS" id="PR01021">
    <property type="entry name" value="OMPADOMAIN"/>
</dbReference>
<gene>
    <name evidence="14" type="ORF">ABI_06210</name>
</gene>
<keyword evidence="5 12" id="KW-0732">Signal</keyword>
<dbReference type="InterPro" id="IPR027385">
    <property type="entry name" value="Beta-barrel_OMP"/>
</dbReference>
<evidence type="ECO:0000256" key="8">
    <source>
        <dbReference type="ARBA" id="ARBA00023136"/>
    </source>
</evidence>
<sequence length="438" mass="45949">MRLKLAAVLACAVSMMAAAASADTRLGWYVAADAGVHDMDEQTLVLRDVTLVSRTESDEGSSSSAQAFAAAAIIDEDIEEADGFALDTEAKAAVFVRAGNQVSPHWRAELEYGERPGDISDSIVSGYDGEAAGRGSLDLTSLMFNVIYDISPDSRLHPFVGLGVGAVKVETDYTGTTSDPDYSTSYSIRSSKTAAAGQVIAGLAWAASDRLNIDLTYRYLEVGKANYDVRADVAYNEYNNDCSPNCESAALASFAVAEAYGPTLVEEVYEGRMSGKIRDHSLTIGLRWSFGAPRGPAADVGPPPQETVSSGETYSSPSPVVAPVAPPARRNFTVYFPFNSATPTADGLAVISAAAQQARSQPGAPVTVTGHADTSGSAPYNIQLSQNRARMVADGLIQMGVPASAVNTDWKGEAQPAVPTGNGVKNAENRRATISIGQ</sequence>
<dbReference type="SUPFAM" id="SSF56925">
    <property type="entry name" value="OMPA-like"/>
    <property type="match status" value="1"/>
</dbReference>
<keyword evidence="7" id="KW-0626">Porin</keyword>
<dbReference type="Gene3D" id="3.30.1330.60">
    <property type="entry name" value="OmpA-like domain"/>
    <property type="match status" value="1"/>
</dbReference>
<dbReference type="PANTHER" id="PTHR30329:SF21">
    <property type="entry name" value="LIPOPROTEIN YIAD-RELATED"/>
    <property type="match status" value="1"/>
</dbReference>
<dbReference type="eggNOG" id="COG2885">
    <property type="taxonomic scope" value="Bacteria"/>
</dbReference>
<dbReference type="RefSeq" id="WP_006271362.1">
    <property type="nucleotide sequence ID" value="NZ_GL883077.1"/>
</dbReference>
<dbReference type="EMBL" id="GL883077">
    <property type="protein sequence ID" value="EGF92188.1"/>
    <property type="molecule type" value="Genomic_DNA"/>
</dbReference>
<dbReference type="GO" id="GO:0046930">
    <property type="term" value="C:pore complex"/>
    <property type="evidence" value="ECO:0007669"/>
    <property type="project" value="UniProtKB-KW"/>
</dbReference>
<keyword evidence="2" id="KW-0813">Transport</keyword>
<dbReference type="GO" id="GO:0015288">
    <property type="term" value="F:porin activity"/>
    <property type="evidence" value="ECO:0007669"/>
    <property type="project" value="UniProtKB-KW"/>
</dbReference>
<dbReference type="OrthoDB" id="189250at2"/>
<feature type="signal peptide" evidence="12">
    <location>
        <begin position="1"/>
        <end position="22"/>
    </location>
</feature>
<evidence type="ECO:0000256" key="4">
    <source>
        <dbReference type="ARBA" id="ARBA00022692"/>
    </source>
</evidence>
<dbReference type="Proteomes" id="UP000006512">
    <property type="component" value="Unassembled WGS sequence"/>
</dbReference>
<keyword evidence="15" id="KW-1185">Reference proteome</keyword>
<evidence type="ECO:0000256" key="1">
    <source>
        <dbReference type="ARBA" id="ARBA00004571"/>
    </source>
</evidence>
<evidence type="ECO:0000256" key="10">
    <source>
        <dbReference type="PROSITE-ProRule" id="PRU00473"/>
    </source>
</evidence>
<evidence type="ECO:0000256" key="2">
    <source>
        <dbReference type="ARBA" id="ARBA00022448"/>
    </source>
</evidence>
<reference evidence="15" key="1">
    <citation type="submission" date="2011-03" db="EMBL/GenBank/DDBJ databases">
        <title>Draft genome sequence of Brevundimonas diminuta.</title>
        <authorList>
            <person name="Brown P.J.B."/>
            <person name="Buechlein A."/>
            <person name="Hemmerich C."/>
            <person name="Brun Y.V."/>
        </authorList>
    </citation>
    <scope>NUCLEOTIDE SEQUENCE [LARGE SCALE GENOMIC DNA]</scope>
    <source>
        <strain evidence="15">C19</strain>
    </source>
</reference>
<comment type="subcellular location">
    <subcellularLocation>
        <location evidence="1">Cell outer membrane</location>
        <topology evidence="1">Multi-pass membrane protein</topology>
    </subcellularLocation>
</comment>
<dbReference type="InterPro" id="IPR006690">
    <property type="entry name" value="OMPA-like_CS"/>
</dbReference>
<feature type="domain" description="OmpA-like" evidence="13">
    <location>
        <begin position="321"/>
        <end position="438"/>
    </location>
</feature>
<proteinExistence type="predicted"/>
<organism evidence="14 15">
    <name type="scientific">Asticcacaulis biprosthecium C19</name>
    <dbReference type="NCBI Taxonomy" id="715226"/>
    <lineage>
        <taxon>Bacteria</taxon>
        <taxon>Pseudomonadati</taxon>
        <taxon>Pseudomonadota</taxon>
        <taxon>Alphaproteobacteria</taxon>
        <taxon>Caulobacterales</taxon>
        <taxon>Caulobacteraceae</taxon>
        <taxon>Asticcacaulis</taxon>
    </lineage>
</organism>
<dbReference type="InterPro" id="IPR006664">
    <property type="entry name" value="OMP_bac"/>
</dbReference>
<evidence type="ECO:0000256" key="5">
    <source>
        <dbReference type="ARBA" id="ARBA00022729"/>
    </source>
</evidence>
<evidence type="ECO:0000313" key="14">
    <source>
        <dbReference type="EMBL" id="EGF92188.1"/>
    </source>
</evidence>
<dbReference type="STRING" id="715226.ABI_06210"/>
<keyword evidence="3" id="KW-1134">Transmembrane beta strand</keyword>
<dbReference type="Pfam" id="PF13505">
    <property type="entry name" value="OMP_b-brl"/>
    <property type="match status" value="1"/>
</dbReference>
<dbReference type="GO" id="GO:0009279">
    <property type="term" value="C:cell outer membrane"/>
    <property type="evidence" value="ECO:0007669"/>
    <property type="project" value="UniProtKB-SubCell"/>
</dbReference>
<feature type="chain" id="PRO_5003320933" evidence="12">
    <location>
        <begin position="23"/>
        <end position="438"/>
    </location>
</feature>
<evidence type="ECO:0000313" key="15">
    <source>
        <dbReference type="Proteomes" id="UP000006512"/>
    </source>
</evidence>
<protein>
    <submittedName>
        <fullName evidence="14">OmpA family protein</fullName>
    </submittedName>
</protein>
<dbReference type="InterPro" id="IPR050330">
    <property type="entry name" value="Bact_OuterMem_StrucFunc"/>
</dbReference>
<keyword evidence="4" id="KW-0812">Transmembrane</keyword>
<dbReference type="CDD" id="cd07185">
    <property type="entry name" value="OmpA_C-like"/>
    <property type="match status" value="1"/>
</dbReference>
<feature type="region of interest" description="Disordered" evidence="11">
    <location>
        <begin position="297"/>
        <end position="320"/>
    </location>
</feature>
<evidence type="ECO:0000256" key="7">
    <source>
        <dbReference type="ARBA" id="ARBA00023114"/>
    </source>
</evidence>
<evidence type="ECO:0000256" key="12">
    <source>
        <dbReference type="SAM" id="SignalP"/>
    </source>
</evidence>
<evidence type="ECO:0000256" key="3">
    <source>
        <dbReference type="ARBA" id="ARBA00022452"/>
    </source>
</evidence>
<dbReference type="Pfam" id="PF00691">
    <property type="entry name" value="OmpA"/>
    <property type="match status" value="1"/>
</dbReference>
<name>F4QKW5_9CAUL</name>
<dbReference type="PROSITE" id="PS51123">
    <property type="entry name" value="OMPA_2"/>
    <property type="match status" value="1"/>
</dbReference>
<keyword evidence="6" id="KW-0406">Ion transport</keyword>
<dbReference type="HOGENOM" id="CLU_057473_4_0_5"/>